<dbReference type="GO" id="GO:0019843">
    <property type="term" value="F:rRNA binding"/>
    <property type="evidence" value="ECO:0007669"/>
    <property type="project" value="UniProtKB-UniRule"/>
</dbReference>
<keyword evidence="4 6" id="KW-0689">Ribosomal protein</keyword>
<evidence type="ECO:0000256" key="3">
    <source>
        <dbReference type="ARBA" id="ARBA00022884"/>
    </source>
</evidence>
<dbReference type="GO" id="GO:0022627">
    <property type="term" value="C:cytosolic small ribosomal subunit"/>
    <property type="evidence" value="ECO:0007669"/>
    <property type="project" value="UniProtKB-UniRule"/>
</dbReference>
<dbReference type="InterPro" id="IPR019979">
    <property type="entry name" value="Ribosomal_uS17_CS"/>
</dbReference>
<dbReference type="PANTHER" id="PTHR10744">
    <property type="entry name" value="40S RIBOSOMAL PROTEIN S11 FAMILY MEMBER"/>
    <property type="match status" value="1"/>
</dbReference>
<evidence type="ECO:0000313" key="8">
    <source>
        <dbReference type="EMBL" id="MBK1834683.1"/>
    </source>
</evidence>
<protein>
    <recommendedName>
        <fullName evidence="6">Small ribosomal subunit protein uS17</fullName>
    </recommendedName>
</protein>
<accession>A0A934RPQ0</accession>
<comment type="subunit">
    <text evidence="6">Part of the 30S ribosomal subunit.</text>
</comment>
<dbReference type="NCBIfam" id="NF004123">
    <property type="entry name" value="PRK05610.1"/>
    <property type="match status" value="1"/>
</dbReference>
<dbReference type="InterPro" id="IPR012340">
    <property type="entry name" value="NA-bd_OB-fold"/>
</dbReference>
<dbReference type="PANTHER" id="PTHR10744:SF1">
    <property type="entry name" value="SMALL RIBOSOMAL SUBUNIT PROTEIN US17M"/>
    <property type="match status" value="1"/>
</dbReference>
<evidence type="ECO:0000256" key="1">
    <source>
        <dbReference type="ARBA" id="ARBA00010254"/>
    </source>
</evidence>
<dbReference type="InterPro" id="IPR000266">
    <property type="entry name" value="Ribosomal_uS17"/>
</dbReference>
<dbReference type="GO" id="GO:0006412">
    <property type="term" value="P:translation"/>
    <property type="evidence" value="ECO:0007669"/>
    <property type="project" value="UniProtKB-UniRule"/>
</dbReference>
<dbReference type="Pfam" id="PF00366">
    <property type="entry name" value="Ribosomal_S17"/>
    <property type="match status" value="1"/>
</dbReference>
<dbReference type="PROSITE" id="PS00056">
    <property type="entry name" value="RIBOSOMAL_S17"/>
    <property type="match status" value="1"/>
</dbReference>
<evidence type="ECO:0000256" key="6">
    <source>
        <dbReference type="HAMAP-Rule" id="MF_01345"/>
    </source>
</evidence>
<comment type="function">
    <text evidence="6">One of the primary rRNA binding proteins, it binds specifically to the 5'-end of 16S ribosomal RNA.</text>
</comment>
<dbReference type="Gene3D" id="2.40.50.140">
    <property type="entry name" value="Nucleic acid-binding proteins"/>
    <property type="match status" value="1"/>
</dbReference>
<comment type="caution">
    <text evidence="8">The sequence shown here is derived from an EMBL/GenBank/DDBJ whole genome shotgun (WGS) entry which is preliminary data.</text>
</comment>
<dbReference type="RefSeq" id="WP_200392118.1">
    <property type="nucleotide sequence ID" value="NZ_JAENIO010000029.1"/>
</dbReference>
<keyword evidence="9" id="KW-1185">Reference proteome</keyword>
<dbReference type="EMBL" id="JAENIO010000029">
    <property type="protein sequence ID" value="MBK1834683.1"/>
    <property type="molecule type" value="Genomic_DNA"/>
</dbReference>
<dbReference type="PRINTS" id="PR00973">
    <property type="entry name" value="RIBOSOMALS17"/>
</dbReference>
<name>A0A934RPQ0_9BACT</name>
<dbReference type="Proteomes" id="UP000604083">
    <property type="component" value="Unassembled WGS sequence"/>
</dbReference>
<evidence type="ECO:0000313" key="9">
    <source>
        <dbReference type="Proteomes" id="UP000604083"/>
    </source>
</evidence>
<dbReference type="SUPFAM" id="SSF50249">
    <property type="entry name" value="Nucleic acid-binding proteins"/>
    <property type="match status" value="1"/>
</dbReference>
<reference evidence="8" key="1">
    <citation type="submission" date="2021-01" db="EMBL/GenBank/DDBJ databases">
        <title>Modified the classification status of verrucomicrobia.</title>
        <authorList>
            <person name="Feng X."/>
        </authorList>
    </citation>
    <scope>NUCLEOTIDE SEQUENCE</scope>
    <source>
        <strain evidence="8">KCTC 12986</strain>
    </source>
</reference>
<dbReference type="AlphaFoldDB" id="A0A934RPQ0"/>
<gene>
    <name evidence="6 8" type="primary">rpsQ</name>
    <name evidence="8" type="ORF">JIN78_11475</name>
</gene>
<dbReference type="HAMAP" id="MF_01345_B">
    <property type="entry name" value="Ribosomal_uS17_B"/>
    <property type="match status" value="1"/>
</dbReference>
<evidence type="ECO:0000256" key="2">
    <source>
        <dbReference type="ARBA" id="ARBA00022730"/>
    </source>
</evidence>
<keyword evidence="3 6" id="KW-0694">RNA-binding</keyword>
<evidence type="ECO:0000256" key="5">
    <source>
        <dbReference type="ARBA" id="ARBA00023274"/>
    </source>
</evidence>
<dbReference type="NCBIfam" id="TIGR03635">
    <property type="entry name" value="uS17_bact"/>
    <property type="match status" value="1"/>
</dbReference>
<sequence length="92" mass="10707">MSEETNTSAERKPGLRKQRVGIVRSASMDKTIVVEYTNRVPHPQFKKIVKRSKKFYAHDENQEAVVGDKVRIEECRPLSKKKCWKLVKVLSH</sequence>
<proteinExistence type="inferred from homology"/>
<comment type="similarity">
    <text evidence="1 6 7">Belongs to the universal ribosomal protein uS17 family.</text>
</comment>
<keyword evidence="2 6" id="KW-0699">rRNA-binding</keyword>
<organism evidence="8 9">
    <name type="scientific">Roseibacillus ishigakijimensis</name>
    <dbReference type="NCBI Taxonomy" id="454146"/>
    <lineage>
        <taxon>Bacteria</taxon>
        <taxon>Pseudomonadati</taxon>
        <taxon>Verrucomicrobiota</taxon>
        <taxon>Verrucomicrobiia</taxon>
        <taxon>Verrucomicrobiales</taxon>
        <taxon>Verrucomicrobiaceae</taxon>
        <taxon>Roseibacillus</taxon>
    </lineage>
</organism>
<dbReference type="CDD" id="cd00364">
    <property type="entry name" value="Ribosomal_uS17"/>
    <property type="match status" value="1"/>
</dbReference>
<keyword evidence="5 6" id="KW-0687">Ribonucleoprotein</keyword>
<evidence type="ECO:0000256" key="4">
    <source>
        <dbReference type="ARBA" id="ARBA00022980"/>
    </source>
</evidence>
<dbReference type="GO" id="GO:0003735">
    <property type="term" value="F:structural constituent of ribosome"/>
    <property type="evidence" value="ECO:0007669"/>
    <property type="project" value="UniProtKB-UniRule"/>
</dbReference>
<evidence type="ECO:0000256" key="7">
    <source>
        <dbReference type="RuleBase" id="RU003872"/>
    </source>
</evidence>
<dbReference type="InterPro" id="IPR019984">
    <property type="entry name" value="Ribosomal_uS17_bact/chlr"/>
</dbReference>